<evidence type="ECO:0000256" key="5">
    <source>
        <dbReference type="SAM" id="Phobius"/>
    </source>
</evidence>
<dbReference type="AlphaFoldDB" id="A0A7M7NHA2"/>
<dbReference type="PROSITE" id="PS51257">
    <property type="entry name" value="PROKAR_LIPOPROTEIN"/>
    <property type="match status" value="1"/>
</dbReference>
<keyword evidence="5" id="KW-0472">Membrane</keyword>
<dbReference type="Proteomes" id="UP000007110">
    <property type="component" value="Unassembled WGS sequence"/>
</dbReference>
<reference evidence="7" key="2">
    <citation type="submission" date="2021-01" db="UniProtKB">
        <authorList>
            <consortium name="EnsemblMetazoa"/>
        </authorList>
    </citation>
    <scope>IDENTIFICATION</scope>
</reference>
<sequence>MKPIRILCQIFIGYIIGVTSVYACERIPFEDCRKILPYNTTTYPNYKGHTSAADSVLLHTGAFGIYHVMGCHKLLVFFVCTFVAPKCNATSGMKIPPCRELCYSVRGPCMGQPDVECSQFPLATENPNCISAKMAELPMTPTPIVTTIPIVTTTVTAPWTKKTTSGPVQDQTTPGPTEVSKSSATTVTNHPKMISPSSETSENTVTYRTEGVEPNINEETIPKEKSYESSAGIILGVSVGTLITMVTLVSMCVCCRFYTQRKSPHARGGPAPETYGGFYANPAFENTNTNDFFTQPAANGQNQGGAVVISSQTNTQIAAELAITQLPPHPASRPLHTLPVCAPGPHTNGTSSLDQTPGPNKTSVEPHSNHLNPYHQPTQRRNTLPANSSPVSSCSSSHAKIPDTAKDVPLSLKAGTLPPEKVIANTGSSPYMYQEGGVPHYCTLNRKLANSKKSPKRFSSSGFPWSRNSSKSGRDDASNSSSSPKGTPTMFQDPAQDLVFANPAAKDEDCKKNGVMTEINLNDADAQSTIIQTKQEGDNRHGDYGIDLNKEKMVENSSPVIANMSDNK</sequence>
<dbReference type="InterPro" id="IPR015526">
    <property type="entry name" value="Frizzled/SFRP"/>
</dbReference>
<dbReference type="Gene3D" id="1.10.2000.10">
    <property type="entry name" value="Frizzled cysteine-rich domain"/>
    <property type="match status" value="1"/>
</dbReference>
<evidence type="ECO:0000256" key="2">
    <source>
        <dbReference type="ARBA" id="ARBA00023157"/>
    </source>
</evidence>
<feature type="compositionally biased region" description="Polar residues" evidence="4">
    <location>
        <begin position="457"/>
        <end position="468"/>
    </location>
</feature>
<feature type="compositionally biased region" description="Low complexity" evidence="4">
    <location>
        <begin position="388"/>
        <end position="397"/>
    </location>
</feature>
<reference evidence="8" key="1">
    <citation type="submission" date="2015-02" db="EMBL/GenBank/DDBJ databases">
        <title>Genome sequencing for Strongylocentrotus purpuratus.</title>
        <authorList>
            <person name="Murali S."/>
            <person name="Liu Y."/>
            <person name="Vee V."/>
            <person name="English A."/>
            <person name="Wang M."/>
            <person name="Skinner E."/>
            <person name="Han Y."/>
            <person name="Muzny D.M."/>
            <person name="Worley K.C."/>
            <person name="Gibbs R.A."/>
        </authorList>
    </citation>
    <scope>NUCLEOTIDE SEQUENCE</scope>
</reference>
<evidence type="ECO:0000256" key="3">
    <source>
        <dbReference type="PROSITE-ProRule" id="PRU00090"/>
    </source>
</evidence>
<evidence type="ECO:0000256" key="1">
    <source>
        <dbReference type="ARBA" id="ARBA00022473"/>
    </source>
</evidence>
<dbReference type="PANTHER" id="PTHR11309">
    <property type="entry name" value="FRIZZLED"/>
    <property type="match status" value="1"/>
</dbReference>
<feature type="domain" description="FZ" evidence="6">
    <location>
        <begin position="19"/>
        <end position="132"/>
    </location>
</feature>
<feature type="compositionally biased region" description="Basic and acidic residues" evidence="4">
    <location>
        <begin position="535"/>
        <end position="554"/>
    </location>
</feature>
<dbReference type="OMA" id="PVIANMS"/>
<dbReference type="OrthoDB" id="5985572at2759"/>
<protein>
    <recommendedName>
        <fullName evidence="6">FZ domain-containing protein</fullName>
    </recommendedName>
</protein>
<dbReference type="InterPro" id="IPR020067">
    <property type="entry name" value="Frizzled_dom"/>
</dbReference>
<organism evidence="7 8">
    <name type="scientific">Strongylocentrotus purpuratus</name>
    <name type="common">Purple sea urchin</name>
    <dbReference type="NCBI Taxonomy" id="7668"/>
    <lineage>
        <taxon>Eukaryota</taxon>
        <taxon>Metazoa</taxon>
        <taxon>Echinodermata</taxon>
        <taxon>Eleutherozoa</taxon>
        <taxon>Echinozoa</taxon>
        <taxon>Echinoidea</taxon>
        <taxon>Euechinoidea</taxon>
        <taxon>Echinacea</taxon>
        <taxon>Camarodonta</taxon>
        <taxon>Echinidea</taxon>
        <taxon>Strongylocentrotidae</taxon>
        <taxon>Strongylocentrotus</taxon>
    </lineage>
</organism>
<feature type="region of interest" description="Disordered" evidence="4">
    <location>
        <begin position="160"/>
        <end position="223"/>
    </location>
</feature>
<evidence type="ECO:0000259" key="6">
    <source>
        <dbReference type="PROSITE" id="PS50038"/>
    </source>
</evidence>
<keyword evidence="1" id="KW-0217">Developmental protein</keyword>
<dbReference type="SMART" id="SM00063">
    <property type="entry name" value="FRI"/>
    <property type="match status" value="1"/>
</dbReference>
<feature type="region of interest" description="Disordered" evidence="4">
    <location>
        <begin position="339"/>
        <end position="402"/>
    </location>
</feature>
<keyword evidence="8" id="KW-1185">Reference proteome</keyword>
<evidence type="ECO:0000313" key="8">
    <source>
        <dbReference type="Proteomes" id="UP000007110"/>
    </source>
</evidence>
<dbReference type="SUPFAM" id="SSF63501">
    <property type="entry name" value="Frizzled cysteine-rich domain"/>
    <property type="match status" value="1"/>
</dbReference>
<dbReference type="PANTHER" id="PTHR11309:SF47">
    <property type="entry name" value="FRIZZLED"/>
    <property type="match status" value="1"/>
</dbReference>
<evidence type="ECO:0000313" key="7">
    <source>
        <dbReference type="EnsemblMetazoa" id="XP_030835754"/>
    </source>
</evidence>
<accession>A0A7M7NHA2</accession>
<feature type="compositionally biased region" description="Polar residues" evidence="4">
    <location>
        <begin position="161"/>
        <end position="207"/>
    </location>
</feature>
<proteinExistence type="predicted"/>
<feature type="compositionally biased region" description="Polar residues" evidence="4">
    <location>
        <begin position="555"/>
        <end position="568"/>
    </location>
</feature>
<dbReference type="InterPro" id="IPR036790">
    <property type="entry name" value="Frizzled_dom_sf"/>
</dbReference>
<comment type="caution">
    <text evidence="3">Lacks conserved residue(s) required for the propagation of feature annotation.</text>
</comment>
<feature type="disulfide bond" evidence="3">
    <location>
        <begin position="71"/>
        <end position="109"/>
    </location>
</feature>
<dbReference type="CDD" id="cd07066">
    <property type="entry name" value="CRD_FZ"/>
    <property type="match status" value="1"/>
</dbReference>
<feature type="transmembrane region" description="Helical" evidence="5">
    <location>
        <begin position="233"/>
        <end position="258"/>
    </location>
</feature>
<dbReference type="EnsemblMetazoa" id="XM_030979894">
    <property type="protein sequence ID" value="XP_030835754"/>
    <property type="gene ID" value="LOC100890953"/>
</dbReference>
<feature type="compositionally biased region" description="Polar residues" evidence="4">
    <location>
        <begin position="347"/>
        <end position="387"/>
    </location>
</feature>
<keyword evidence="5" id="KW-0812">Transmembrane</keyword>
<feature type="compositionally biased region" description="Polar residues" evidence="4">
    <location>
        <begin position="525"/>
        <end position="534"/>
    </location>
</feature>
<keyword evidence="5" id="KW-1133">Transmembrane helix</keyword>
<feature type="region of interest" description="Disordered" evidence="4">
    <location>
        <begin position="521"/>
        <end position="568"/>
    </location>
</feature>
<dbReference type="GeneID" id="100890953"/>
<dbReference type="Pfam" id="PF01392">
    <property type="entry name" value="Fz"/>
    <property type="match status" value="1"/>
</dbReference>
<dbReference type="InParanoid" id="A0A7M7NHA2"/>
<evidence type="ECO:0000256" key="4">
    <source>
        <dbReference type="SAM" id="MobiDB-lite"/>
    </source>
</evidence>
<keyword evidence="2 3" id="KW-1015">Disulfide bond</keyword>
<dbReference type="PROSITE" id="PS50038">
    <property type="entry name" value="FZ"/>
    <property type="match status" value="1"/>
</dbReference>
<dbReference type="RefSeq" id="XP_030835754.1">
    <property type="nucleotide sequence ID" value="XM_030979894.1"/>
</dbReference>
<name>A0A7M7NHA2_STRPU</name>
<dbReference type="KEGG" id="spu:100890953"/>
<feature type="region of interest" description="Disordered" evidence="4">
    <location>
        <begin position="451"/>
        <end position="492"/>
    </location>
</feature>